<comment type="similarity">
    <text evidence="4">Belongs to the flavoredoxin family.</text>
</comment>
<sequence length="212" mass="23619">MVLRYFSSKDFIKWDQSFRRNFFNSVGGFKSLNLIGTRSVKGAANLGLFFSVTHIGSTPPLVGVIFRSPTVPRHTLENIYDTGFFTINSVQKSYVEKAHQASVKSPETMSEFHEIGLRESYHANFLAPYVESSRVKMGLKFVEKHDILANGTTLVVGEVVECWVDGDALDPDGFVDHTEIGNVAVNGLDTYYTATEIKKMTYAKSKEGVKTS</sequence>
<keyword evidence="7" id="KW-1185">Reference proteome</keyword>
<reference evidence="6 7" key="1">
    <citation type="journal article" date="2012" name="Stand. Genomic Sci.">
        <title>Genome sequence of the orange-pigmented seawater bacterium Owenweeksia hongkongensis type strain (UST20020801(T)).</title>
        <authorList>
            <person name="Riedel T."/>
            <person name="Held B."/>
            <person name="Nolan M."/>
            <person name="Lucas S."/>
            <person name="Lapidus A."/>
            <person name="Tice H."/>
            <person name="Del Rio T.G."/>
            <person name="Cheng J.F."/>
            <person name="Han C."/>
            <person name="Tapia R."/>
            <person name="Goodwin L.A."/>
            <person name="Pitluck S."/>
            <person name="Liolios K."/>
            <person name="Mavromatis K."/>
            <person name="Pagani I."/>
            <person name="Ivanova N."/>
            <person name="Mikhailova N."/>
            <person name="Pati A."/>
            <person name="Chen A."/>
            <person name="Palaniappan K."/>
            <person name="Rohde M."/>
            <person name="Tindall B.J."/>
            <person name="Detter J.C."/>
            <person name="Goker M."/>
            <person name="Woyke T."/>
            <person name="Bristow J."/>
            <person name="Eisen J.A."/>
            <person name="Markowitz V."/>
            <person name="Hugenholtz P."/>
            <person name="Klenk H.P."/>
            <person name="Kyrpides N.C."/>
        </authorList>
    </citation>
    <scope>NUCLEOTIDE SEQUENCE</scope>
    <source>
        <strain evidence="7">DSM 17368 / JCM 12287 / NRRL B-23963</strain>
    </source>
</reference>
<protein>
    <submittedName>
        <fullName evidence="6">Conserved protein of DIM6/NTAB family</fullName>
    </submittedName>
</protein>
<dbReference type="InterPro" id="IPR002563">
    <property type="entry name" value="Flavin_Rdtase-like_dom"/>
</dbReference>
<dbReference type="OrthoDB" id="5293996at2"/>
<dbReference type="eggNOG" id="COG1853">
    <property type="taxonomic scope" value="Bacteria"/>
</dbReference>
<dbReference type="Gene3D" id="2.30.110.10">
    <property type="entry name" value="Electron Transport, Fmn-binding Protein, Chain A"/>
    <property type="match status" value="1"/>
</dbReference>
<accession>G8R786</accession>
<dbReference type="STRING" id="926562.Oweho_3545"/>
<dbReference type="SUPFAM" id="SSF50475">
    <property type="entry name" value="FMN-binding split barrel"/>
    <property type="match status" value="1"/>
</dbReference>
<name>G8R786_OWEHD</name>
<evidence type="ECO:0000256" key="4">
    <source>
        <dbReference type="ARBA" id="ARBA00038054"/>
    </source>
</evidence>
<keyword evidence="2" id="KW-0285">Flavoprotein</keyword>
<gene>
    <name evidence="6" type="ordered locus">Oweho_3545</name>
</gene>
<evidence type="ECO:0000256" key="1">
    <source>
        <dbReference type="ARBA" id="ARBA00001917"/>
    </source>
</evidence>
<dbReference type="Pfam" id="PF01613">
    <property type="entry name" value="Flavin_Reduct"/>
    <property type="match status" value="1"/>
</dbReference>
<dbReference type="KEGG" id="oho:Oweho_3545"/>
<evidence type="ECO:0000256" key="3">
    <source>
        <dbReference type="ARBA" id="ARBA00022643"/>
    </source>
</evidence>
<dbReference type="InterPro" id="IPR012349">
    <property type="entry name" value="Split_barrel_FMN-bd"/>
</dbReference>
<feature type="domain" description="Flavin reductase like" evidence="5">
    <location>
        <begin position="34"/>
        <end position="170"/>
    </location>
</feature>
<dbReference type="HOGENOM" id="CLU_113721_0_0_10"/>
<dbReference type="RefSeq" id="WP_014203840.1">
    <property type="nucleotide sequence ID" value="NC_016599.1"/>
</dbReference>
<dbReference type="GO" id="GO:0010181">
    <property type="term" value="F:FMN binding"/>
    <property type="evidence" value="ECO:0007669"/>
    <property type="project" value="InterPro"/>
</dbReference>
<dbReference type="Proteomes" id="UP000005631">
    <property type="component" value="Chromosome"/>
</dbReference>
<evidence type="ECO:0000256" key="2">
    <source>
        <dbReference type="ARBA" id="ARBA00022630"/>
    </source>
</evidence>
<dbReference type="PANTHER" id="PTHR33798:SF5">
    <property type="entry name" value="FLAVIN REDUCTASE LIKE DOMAIN-CONTAINING PROTEIN"/>
    <property type="match status" value="1"/>
</dbReference>
<comment type="cofactor">
    <cofactor evidence="1">
        <name>FMN</name>
        <dbReference type="ChEBI" id="CHEBI:58210"/>
    </cofactor>
</comment>
<evidence type="ECO:0000313" key="6">
    <source>
        <dbReference type="EMBL" id="AEV34493.1"/>
    </source>
</evidence>
<dbReference type="AlphaFoldDB" id="G8R786"/>
<evidence type="ECO:0000259" key="5">
    <source>
        <dbReference type="Pfam" id="PF01613"/>
    </source>
</evidence>
<keyword evidence="3" id="KW-0288">FMN</keyword>
<organism evidence="6 7">
    <name type="scientific">Owenweeksia hongkongensis (strain DSM 17368 / CIP 108786 / JCM 12287 / NRRL B-23963 / UST20020801)</name>
    <dbReference type="NCBI Taxonomy" id="926562"/>
    <lineage>
        <taxon>Bacteria</taxon>
        <taxon>Pseudomonadati</taxon>
        <taxon>Bacteroidota</taxon>
        <taxon>Flavobacteriia</taxon>
        <taxon>Flavobacteriales</taxon>
        <taxon>Owenweeksiaceae</taxon>
        <taxon>Owenweeksia</taxon>
    </lineage>
</organism>
<dbReference type="GO" id="GO:0016646">
    <property type="term" value="F:oxidoreductase activity, acting on the CH-NH group of donors, NAD or NADP as acceptor"/>
    <property type="evidence" value="ECO:0007669"/>
    <property type="project" value="UniProtKB-ARBA"/>
</dbReference>
<dbReference type="EMBL" id="CP003156">
    <property type="protein sequence ID" value="AEV34493.1"/>
    <property type="molecule type" value="Genomic_DNA"/>
</dbReference>
<dbReference type="PANTHER" id="PTHR33798">
    <property type="entry name" value="FLAVOPROTEIN OXYGENASE"/>
    <property type="match status" value="1"/>
</dbReference>
<evidence type="ECO:0000313" key="7">
    <source>
        <dbReference type="Proteomes" id="UP000005631"/>
    </source>
</evidence>
<proteinExistence type="inferred from homology"/>